<accession>H8GH53</accession>
<protein>
    <recommendedName>
        <fullName evidence="1">DUF2281 domain-containing protein</fullName>
    </recommendedName>
</protein>
<gene>
    <name evidence="2" type="ORF">Metal_1025</name>
</gene>
<evidence type="ECO:0000313" key="3">
    <source>
        <dbReference type="Proteomes" id="UP000005090"/>
    </source>
</evidence>
<dbReference type="EMBL" id="CM001475">
    <property type="protein sequence ID" value="EIC28844.1"/>
    <property type="molecule type" value="Genomic_DNA"/>
</dbReference>
<evidence type="ECO:0000313" key="2">
    <source>
        <dbReference type="EMBL" id="EIC28844.1"/>
    </source>
</evidence>
<dbReference type="RefSeq" id="WP_005370234.1">
    <property type="nucleotide sequence ID" value="NZ_CM001475.1"/>
</dbReference>
<dbReference type="Pfam" id="PF10047">
    <property type="entry name" value="DUF2281"/>
    <property type="match status" value="1"/>
</dbReference>
<dbReference type="Proteomes" id="UP000005090">
    <property type="component" value="Chromosome"/>
</dbReference>
<keyword evidence="3" id="KW-1185">Reference proteome</keyword>
<sequence>MNQEQIIASKIQQIESENLKHELLFFLDYLLAKQFSEQKMNKRLPKFGCAKGSFKMADDFDEPLEDLNGYMQ</sequence>
<organism evidence="2 3">
    <name type="scientific">Methylomicrobium album BG8</name>
    <dbReference type="NCBI Taxonomy" id="686340"/>
    <lineage>
        <taxon>Bacteria</taxon>
        <taxon>Pseudomonadati</taxon>
        <taxon>Pseudomonadota</taxon>
        <taxon>Gammaproteobacteria</taxon>
        <taxon>Methylococcales</taxon>
        <taxon>Methylococcaceae</taxon>
        <taxon>Methylomicrobium</taxon>
    </lineage>
</organism>
<dbReference type="HOGENOM" id="CLU_163140_9_2_6"/>
<dbReference type="STRING" id="686340.Metal_1025"/>
<feature type="domain" description="DUF2281" evidence="1">
    <location>
        <begin position="7"/>
        <end position="70"/>
    </location>
</feature>
<name>H8GH53_METAL</name>
<reference evidence="2 3" key="1">
    <citation type="journal article" date="2013" name="Genome Announc.">
        <title>Genome Sequence of the Obligate Gammaproteobacterial Methanotroph Methylomicrobium album Strain BG8.</title>
        <authorList>
            <person name="Kits K.D."/>
            <person name="Kalyuzhnaya M.G."/>
            <person name="Klotz M.G."/>
            <person name="Jetten M.S."/>
            <person name="Op den Camp H.J."/>
            <person name="Vuilleumier S."/>
            <person name="Bringel F."/>
            <person name="Dispirito A.A."/>
            <person name="Murrell J.C."/>
            <person name="Bruce D."/>
            <person name="Cheng J.F."/>
            <person name="Copeland A."/>
            <person name="Goodwin L."/>
            <person name="Hauser L."/>
            <person name="Lajus A."/>
            <person name="Land M.L."/>
            <person name="Lapidus A."/>
            <person name="Lucas S."/>
            <person name="Medigue C."/>
            <person name="Pitluck S."/>
            <person name="Woyke T."/>
            <person name="Zeytun A."/>
            <person name="Stein L.Y."/>
        </authorList>
    </citation>
    <scope>NUCLEOTIDE SEQUENCE [LARGE SCALE GENOMIC DNA]</scope>
    <source>
        <strain evidence="2 3">BG8</strain>
    </source>
</reference>
<dbReference type="AlphaFoldDB" id="H8GH53"/>
<proteinExistence type="predicted"/>
<dbReference type="InterPro" id="IPR018739">
    <property type="entry name" value="DUF2281"/>
</dbReference>
<evidence type="ECO:0000259" key="1">
    <source>
        <dbReference type="Pfam" id="PF10047"/>
    </source>
</evidence>